<dbReference type="PANTHER" id="PTHR47504:SF5">
    <property type="entry name" value="RIGHT ORIGIN-BINDING PROTEIN"/>
    <property type="match status" value="1"/>
</dbReference>
<comment type="caution">
    <text evidence="5">The sequence shown here is derived from an EMBL/GenBank/DDBJ whole genome shotgun (WGS) entry which is preliminary data.</text>
</comment>
<evidence type="ECO:0000313" key="5">
    <source>
        <dbReference type="EMBL" id="MFD2095824.1"/>
    </source>
</evidence>
<keyword evidence="3" id="KW-0804">Transcription</keyword>
<keyword evidence="6" id="KW-1185">Reference proteome</keyword>
<dbReference type="Proteomes" id="UP001597380">
    <property type="component" value="Unassembled WGS sequence"/>
</dbReference>
<dbReference type="SUPFAM" id="SSF46689">
    <property type="entry name" value="Homeodomain-like"/>
    <property type="match status" value="2"/>
</dbReference>
<dbReference type="SMART" id="SM00342">
    <property type="entry name" value="HTH_ARAC"/>
    <property type="match status" value="1"/>
</dbReference>
<protein>
    <submittedName>
        <fullName evidence="5">Helix-turn-helix domain-containing protein</fullName>
    </submittedName>
</protein>
<evidence type="ECO:0000256" key="2">
    <source>
        <dbReference type="ARBA" id="ARBA00023125"/>
    </source>
</evidence>
<sequence>MSREVIRRSLADKVMASVAYIERHLAEPISLADIANAGNLSPRHLQRSFHQLTGDRIVHYTRRRRLTESTRLFHHYDRLIDVALAAGFDSPEVYSRAFKQVYGQTPRQFRHSAGELHPLHGMSLTERRLDLLQGAAFRSPKIMHFPFIGFQGPGLQVPEFGLQIDLTPQVLADYRRQHGFGMHPEFAWEAYCMGPQMEGGVVNYFCGKPDFTGNAPAQAQGLGQRYHNQWFARFTLGVDFSDLFDVINLLHTNWLAHSHHHIGLGPALLRYTEHELYYYMSINGP</sequence>
<gene>
    <name evidence="5" type="ORF">ACFSJ3_07490</name>
</gene>
<keyword evidence="2" id="KW-0238">DNA-binding</keyword>
<dbReference type="InterPro" id="IPR020449">
    <property type="entry name" value="Tscrpt_reg_AraC-type_HTH"/>
</dbReference>
<dbReference type="InterPro" id="IPR009057">
    <property type="entry name" value="Homeodomain-like_sf"/>
</dbReference>
<dbReference type="InterPro" id="IPR050959">
    <property type="entry name" value="MarA-like"/>
</dbReference>
<keyword evidence="1" id="KW-0805">Transcription regulation</keyword>
<evidence type="ECO:0000256" key="3">
    <source>
        <dbReference type="ARBA" id="ARBA00023163"/>
    </source>
</evidence>
<dbReference type="EMBL" id="JBHUHT010000010">
    <property type="protein sequence ID" value="MFD2095824.1"/>
    <property type="molecule type" value="Genomic_DNA"/>
</dbReference>
<evidence type="ECO:0000259" key="4">
    <source>
        <dbReference type="PROSITE" id="PS01124"/>
    </source>
</evidence>
<dbReference type="InterPro" id="IPR018060">
    <property type="entry name" value="HTH_AraC"/>
</dbReference>
<evidence type="ECO:0000256" key="1">
    <source>
        <dbReference type="ARBA" id="ARBA00023015"/>
    </source>
</evidence>
<feature type="domain" description="HTH araC/xylS-type" evidence="4">
    <location>
        <begin position="15"/>
        <end position="112"/>
    </location>
</feature>
<name>A0ABW4XP77_9GAMM</name>
<dbReference type="RefSeq" id="WP_345340780.1">
    <property type="nucleotide sequence ID" value="NZ_BAABLI010000016.1"/>
</dbReference>
<dbReference type="Pfam" id="PF12833">
    <property type="entry name" value="HTH_18"/>
    <property type="match status" value="1"/>
</dbReference>
<accession>A0ABW4XP77</accession>
<organism evidence="5 6">
    <name type="scientific">Corallincola platygyrae</name>
    <dbReference type="NCBI Taxonomy" id="1193278"/>
    <lineage>
        <taxon>Bacteria</taxon>
        <taxon>Pseudomonadati</taxon>
        <taxon>Pseudomonadota</taxon>
        <taxon>Gammaproteobacteria</taxon>
        <taxon>Alteromonadales</taxon>
        <taxon>Psychromonadaceae</taxon>
        <taxon>Corallincola</taxon>
    </lineage>
</organism>
<dbReference type="PANTHER" id="PTHR47504">
    <property type="entry name" value="RIGHT ORIGIN-BINDING PROTEIN"/>
    <property type="match status" value="1"/>
</dbReference>
<dbReference type="PROSITE" id="PS01124">
    <property type="entry name" value="HTH_ARAC_FAMILY_2"/>
    <property type="match status" value="1"/>
</dbReference>
<reference evidence="6" key="1">
    <citation type="journal article" date="2019" name="Int. J. Syst. Evol. Microbiol.">
        <title>The Global Catalogue of Microorganisms (GCM) 10K type strain sequencing project: providing services to taxonomists for standard genome sequencing and annotation.</title>
        <authorList>
            <consortium name="The Broad Institute Genomics Platform"/>
            <consortium name="The Broad Institute Genome Sequencing Center for Infectious Disease"/>
            <person name="Wu L."/>
            <person name="Ma J."/>
        </authorList>
    </citation>
    <scope>NUCLEOTIDE SEQUENCE [LARGE SCALE GENOMIC DNA]</scope>
    <source>
        <strain evidence="6">CGMCC 1.10992</strain>
    </source>
</reference>
<evidence type="ECO:0000313" key="6">
    <source>
        <dbReference type="Proteomes" id="UP001597380"/>
    </source>
</evidence>
<proteinExistence type="predicted"/>
<dbReference type="Gene3D" id="1.10.10.60">
    <property type="entry name" value="Homeodomain-like"/>
    <property type="match status" value="2"/>
</dbReference>
<dbReference type="PRINTS" id="PR00032">
    <property type="entry name" value="HTHARAC"/>
</dbReference>